<feature type="transmembrane region" description="Helical" evidence="10">
    <location>
        <begin position="696"/>
        <end position="716"/>
    </location>
</feature>
<dbReference type="Proteomes" id="UP000285712">
    <property type="component" value="Unassembled WGS sequence"/>
</dbReference>
<reference evidence="12 13" key="1">
    <citation type="submission" date="2018-08" db="EMBL/GenBank/DDBJ databases">
        <title>Aphanomyces genome sequencing and annotation.</title>
        <authorList>
            <person name="Minardi D."/>
            <person name="Oidtmann B."/>
            <person name="Van Der Giezen M."/>
            <person name="Studholme D.J."/>
        </authorList>
    </citation>
    <scope>NUCLEOTIDE SEQUENCE [LARGE SCALE GENOMIC DNA]</scope>
    <source>
        <strain evidence="12 13">Sv</strain>
    </source>
</reference>
<dbReference type="GO" id="GO:0005216">
    <property type="term" value="F:monoatomic ion channel activity"/>
    <property type="evidence" value="ECO:0007669"/>
    <property type="project" value="InterPro"/>
</dbReference>
<dbReference type="Gene3D" id="1.10.287.70">
    <property type="match status" value="2"/>
</dbReference>
<keyword evidence="8 10" id="KW-0472">Membrane</keyword>
<organism evidence="12 13">
    <name type="scientific">Aphanomyces astaci</name>
    <name type="common">Crayfish plague agent</name>
    <dbReference type="NCBI Taxonomy" id="112090"/>
    <lineage>
        <taxon>Eukaryota</taxon>
        <taxon>Sar</taxon>
        <taxon>Stramenopiles</taxon>
        <taxon>Oomycota</taxon>
        <taxon>Saprolegniomycetes</taxon>
        <taxon>Saprolegniales</taxon>
        <taxon>Verrucalvaceae</taxon>
        <taxon>Aphanomyces</taxon>
    </lineage>
</organism>
<dbReference type="Pfam" id="PF08623">
    <property type="entry name" value="TIP120"/>
    <property type="match status" value="1"/>
</dbReference>
<feature type="region of interest" description="Disordered" evidence="9">
    <location>
        <begin position="1075"/>
        <end position="1108"/>
    </location>
</feature>
<dbReference type="InterPro" id="IPR005821">
    <property type="entry name" value="Ion_trans_dom"/>
</dbReference>
<comment type="caution">
    <text evidence="12">The sequence shown here is derived from an EMBL/GenBank/DDBJ whole genome shotgun (WGS) entry which is preliminary data.</text>
</comment>
<feature type="transmembrane region" description="Helical" evidence="10">
    <location>
        <begin position="309"/>
        <end position="332"/>
    </location>
</feature>
<name>A0A3R7A1V4_APHAT</name>
<dbReference type="GO" id="GO:0005509">
    <property type="term" value="F:calcium ion binding"/>
    <property type="evidence" value="ECO:0007669"/>
    <property type="project" value="InterPro"/>
</dbReference>
<evidence type="ECO:0000256" key="2">
    <source>
        <dbReference type="ARBA" id="ARBA00007657"/>
    </source>
</evidence>
<dbReference type="InterPro" id="IPR011989">
    <property type="entry name" value="ARM-like"/>
</dbReference>
<dbReference type="PROSITE" id="PS00018">
    <property type="entry name" value="EF_HAND_1"/>
    <property type="match status" value="1"/>
</dbReference>
<dbReference type="Pfam" id="PF00520">
    <property type="entry name" value="Ion_trans"/>
    <property type="match status" value="2"/>
</dbReference>
<feature type="transmembrane region" description="Helical" evidence="10">
    <location>
        <begin position="80"/>
        <end position="97"/>
    </location>
</feature>
<proteinExistence type="inferred from homology"/>
<comment type="subcellular location">
    <subcellularLocation>
        <location evidence="1">Membrane</location>
        <topology evidence="1">Multi-pass membrane protein</topology>
    </subcellularLocation>
</comment>
<keyword evidence="5" id="KW-0833">Ubl conjugation pathway</keyword>
<dbReference type="SUPFAM" id="SSF48371">
    <property type="entry name" value="ARM repeat"/>
    <property type="match status" value="1"/>
</dbReference>
<keyword evidence="6" id="KW-0106">Calcium</keyword>
<feature type="domain" description="EF-hand" evidence="11">
    <location>
        <begin position="436"/>
        <end position="471"/>
    </location>
</feature>
<dbReference type="InterPro" id="IPR039852">
    <property type="entry name" value="CAND1/CAND2"/>
</dbReference>
<feature type="transmembrane region" description="Helical" evidence="10">
    <location>
        <begin position="218"/>
        <end position="243"/>
    </location>
</feature>
<dbReference type="InterPro" id="IPR011992">
    <property type="entry name" value="EF-hand-dom_pair"/>
</dbReference>
<dbReference type="VEuPathDB" id="FungiDB:H257_05950"/>
<protein>
    <recommendedName>
        <fullName evidence="11">EF-hand domain-containing protein</fullName>
    </recommendedName>
</protein>
<evidence type="ECO:0000256" key="3">
    <source>
        <dbReference type="ARBA" id="ARBA00022692"/>
    </source>
</evidence>
<evidence type="ECO:0000256" key="1">
    <source>
        <dbReference type="ARBA" id="ARBA00004141"/>
    </source>
</evidence>
<evidence type="ECO:0000256" key="8">
    <source>
        <dbReference type="ARBA" id="ARBA00023136"/>
    </source>
</evidence>
<dbReference type="GO" id="GO:0010265">
    <property type="term" value="P:SCF complex assembly"/>
    <property type="evidence" value="ECO:0007669"/>
    <property type="project" value="InterPro"/>
</dbReference>
<feature type="transmembrane region" description="Helical" evidence="10">
    <location>
        <begin position="728"/>
        <end position="751"/>
    </location>
</feature>
<dbReference type="Gene3D" id="1.20.120.350">
    <property type="entry name" value="Voltage-gated potassium channels. Chain C"/>
    <property type="match status" value="1"/>
</dbReference>
<feature type="compositionally biased region" description="Acidic residues" evidence="9">
    <location>
        <begin position="773"/>
        <end position="782"/>
    </location>
</feature>
<feature type="transmembrane region" description="Helical" evidence="10">
    <location>
        <begin position="158"/>
        <end position="182"/>
    </location>
</feature>
<feature type="transmembrane region" description="Helical" evidence="10">
    <location>
        <begin position="645"/>
        <end position="669"/>
    </location>
</feature>
<dbReference type="PANTHER" id="PTHR12696">
    <property type="entry name" value="TIP120"/>
    <property type="match status" value="1"/>
</dbReference>
<dbReference type="SUPFAM" id="SSF47473">
    <property type="entry name" value="EF-hand"/>
    <property type="match status" value="1"/>
</dbReference>
<feature type="compositionally biased region" description="Acidic residues" evidence="9">
    <location>
        <begin position="1076"/>
        <end position="1108"/>
    </location>
</feature>
<feature type="transmembrane region" description="Helical" evidence="10">
    <location>
        <begin position="549"/>
        <end position="569"/>
    </location>
</feature>
<dbReference type="VEuPathDB" id="FungiDB:H257_05948"/>
<keyword evidence="4" id="KW-0677">Repeat</keyword>
<evidence type="ECO:0000313" key="12">
    <source>
        <dbReference type="EMBL" id="RHY89804.1"/>
    </source>
</evidence>
<dbReference type="Gene3D" id="1.25.10.10">
    <property type="entry name" value="Leucine-rich Repeat Variant"/>
    <property type="match status" value="1"/>
</dbReference>
<dbReference type="Pfam" id="PF25782">
    <property type="entry name" value="TPR_CAND1"/>
    <property type="match status" value="1"/>
</dbReference>
<evidence type="ECO:0000259" key="11">
    <source>
        <dbReference type="PROSITE" id="PS50222"/>
    </source>
</evidence>
<evidence type="ECO:0000313" key="13">
    <source>
        <dbReference type="Proteomes" id="UP000285712"/>
    </source>
</evidence>
<dbReference type="GO" id="GO:0016020">
    <property type="term" value="C:membrane"/>
    <property type="evidence" value="ECO:0007669"/>
    <property type="project" value="UniProtKB-SubCell"/>
</dbReference>
<gene>
    <name evidence="12" type="ORF">DYB35_004685</name>
</gene>
<sequence>MQRSLSSLKGLPPPSKVHFPFRSMSMEETPLVPRPSSTDNDLLITASWFVEDAFLGISRPHPVRTAFASRMYTLYADMHYLRGIAVVVLLGLSFFEIPPWCARSDESASCGDPTDPATPLTFEMAWITDIQSVCIEAACLIVLLANKYVRYLYLRENFTMPSVAVTAMIVTSSFLLVVRVVFANTWQLDVLAKQVCGYFRVLIFAVKNRNVRRTARKIWLVVAEVHNILSLVVVFVVFFAWVATMVFQGTDEGIVTPMSCPPWTDGCTYVGKKVMPDIYDASWHMLILLTAANFPDVMMPAYDKNRLSVVFFGFFLCFGVFFLLNVVLAVIFNNFSRNSKLSDARRQHTRVTKLQLAFDLLCHISSTDSSLHPIGGPSSSFRRAPTPVASYSAKDLWEHRHDDWFLGEPSVNEGVPWNVMERLFVQMNHYRHIGFLKRSKMRLLFDTLDADGDGVLTWVEFQSICDLLHIALTKRRARSSEIERFWPRLYASSPFQAVARCVQHKRFETAIDVLLVVNMLLVVAESLPVLNGHAISVVLELNVWERLELVFSIVYLVELGLKVIVYGVSRYWSSMKNRFDGLLTLLILAVDVYVYLPEPNHDSSIVVVKVLLVARCLRLFRLIINIEQYRVFCMTWFRLLPFAKNLIVIMFCAMYMFALLGMQCFGGLISPAVMTTRFNDSAYTQDDYMANNFNDMASGIVTLFELIIVNNWFVLAEGHVLVTSKVSRWFFIVYYVVSVTLLLNLVVASILEAFVDEYQDELTNGKETAHGNDDDDDDDDMDGLYTKDGKEDERYMATSDLCNELQKDVELGPDLERKYVVVSPFSLAAFPLQEKQVGDICEKLCDLILNGKPELRDIYSIGLKTILTDVSTKTGASVSTALCGRLLIGIAQYSDQAVKSDTLDILTELLKRFGHDFPSEHVSIMDLLLKELKDDRAFVRKRVTSCLGALGVVATDALLHRLVDHLLGDVKQASAASSSDSSEVRTLIQTIGTLSRTVGHRLGRHLPTIVPLFLTFCGTPDNEAMQNDTANELRENCFQGLEAFVLRCHAEITPHTTDILSVAIAFSKYDPNYMYGDDDGDDDTMQGDDADDDDQYSDDGDNDYSDDDDASWKVRRAALRVVSAIIGTRRELLELIYNQYSETLINRFKEREESVRIDVFGVVSDLLRATVLLHPPSPAADAKAATRPVFARQRSCVDQLHSRVGTIIAAANKQLGPKTSVATRCAVLGMLRELAKVEEGQLGPYLDVLVPNVLKALQDRNSSLKLDAILFLRLLLSTHDAALFQKHLSAIVPLAVENAKDDWYKIVAKALQLVAAIVQVLRPSPGTTPLPPPLVSFVQPLYTAVLPRLQAYDIDQEIKDNAIASMGLIVASLVGDHLTGALPVVLPLIQERVQNEITRIAAIKALGIIARSPLQLDLSIVLADVVTSLSQLLRQQSRTLKQTALDTLIALVTSKGADIPLPILCDTVREAAALISDTDLQLSTLALTLVLRTVEASPAVAQDPALLTKALPNALSLAASALLQGQTLDALFAFLGHLVADHGFDRLFDQLYSTPRPDATKHALHNVARCVAAICVKAPVASQKKAFDLFVQDIGGSGVEQTHVALFCLGEFGRVTNVASFGDVRALILGCFQTGKTSEEVKHAAAFALGSVCVGNMSVYLPTILDELTHDSGAHVYLLLSALKEVLSTKKTDVVNQYVSAVLPVLNKHCESDEEGVRNMVAECLGKLALLNPALILPSVTKFCDASTPVKTRWTAVTCLKYCMACGPDGEPMHHLTVHPILSALQDEDMGVRRAALVTLNSAAHHQAAFLKPHVRESIVPILLKTMEIKLERVVDLGPFKHKVDDGLVLRKGAYGCFDTLLDTLPGEVDVNAFAPYLLKGLEDHDDVQMLSHQILAKLTTVAPGTVLSNLDVLCVVLDKALNRRPKETQVGSEVERINDVIRSALRAVDAASCIRDADANPKWKALMDKIKKTENLSVMLEAISIERGVGAEL</sequence>
<keyword evidence="7 10" id="KW-1133">Transmembrane helix</keyword>
<evidence type="ECO:0000256" key="9">
    <source>
        <dbReference type="SAM" id="MobiDB-lite"/>
    </source>
</evidence>
<evidence type="ECO:0000256" key="7">
    <source>
        <dbReference type="ARBA" id="ARBA00022989"/>
    </source>
</evidence>
<dbReference type="SUPFAM" id="SSF81324">
    <property type="entry name" value="Voltage-gated potassium channels"/>
    <property type="match status" value="1"/>
</dbReference>
<evidence type="ECO:0000256" key="5">
    <source>
        <dbReference type="ARBA" id="ARBA00022786"/>
    </source>
</evidence>
<dbReference type="InterPro" id="IPR002048">
    <property type="entry name" value="EF_hand_dom"/>
</dbReference>
<accession>A0A3R7A1V4</accession>
<dbReference type="InterPro" id="IPR027359">
    <property type="entry name" value="Volt_channel_dom_sf"/>
</dbReference>
<dbReference type="InterPro" id="IPR013932">
    <property type="entry name" value="TATA-bd_TIP120"/>
</dbReference>
<dbReference type="InterPro" id="IPR018247">
    <property type="entry name" value="EF_Hand_1_Ca_BS"/>
</dbReference>
<dbReference type="PROSITE" id="PS50222">
    <property type="entry name" value="EF_HAND_2"/>
    <property type="match status" value="1"/>
</dbReference>
<feature type="transmembrane region" description="Helical" evidence="10">
    <location>
        <begin position="510"/>
        <end position="529"/>
    </location>
</feature>
<feature type="region of interest" description="Disordered" evidence="9">
    <location>
        <begin position="765"/>
        <end position="784"/>
    </location>
</feature>
<keyword evidence="3 10" id="KW-0812">Transmembrane</keyword>
<evidence type="ECO:0000256" key="10">
    <source>
        <dbReference type="SAM" id="Phobius"/>
    </source>
</evidence>
<comment type="similarity">
    <text evidence="2">Belongs to the CAND family.</text>
</comment>
<dbReference type="InterPro" id="IPR016024">
    <property type="entry name" value="ARM-type_fold"/>
</dbReference>
<evidence type="ECO:0000256" key="6">
    <source>
        <dbReference type="ARBA" id="ARBA00022837"/>
    </source>
</evidence>
<evidence type="ECO:0000256" key="4">
    <source>
        <dbReference type="ARBA" id="ARBA00022737"/>
    </source>
</evidence>
<dbReference type="EMBL" id="QUTG01003899">
    <property type="protein sequence ID" value="RHY89804.1"/>
    <property type="molecule type" value="Genomic_DNA"/>
</dbReference>